<evidence type="ECO:0000256" key="2">
    <source>
        <dbReference type="ARBA" id="ARBA00022490"/>
    </source>
</evidence>
<evidence type="ECO:0000256" key="1">
    <source>
        <dbReference type="ARBA" id="ARBA00004496"/>
    </source>
</evidence>
<dbReference type="HAMAP" id="MF_00021">
    <property type="entry name" value="ThiI"/>
    <property type="match status" value="1"/>
</dbReference>
<dbReference type="PROSITE" id="PS51165">
    <property type="entry name" value="THUMP"/>
    <property type="match status" value="1"/>
</dbReference>
<dbReference type="GO" id="GO:0000049">
    <property type="term" value="F:tRNA binding"/>
    <property type="evidence" value="ECO:0007669"/>
    <property type="project" value="UniProtKB-KW"/>
</dbReference>
<dbReference type="GO" id="GO:0005524">
    <property type="term" value="F:ATP binding"/>
    <property type="evidence" value="ECO:0007669"/>
    <property type="project" value="UniProtKB-KW"/>
</dbReference>
<dbReference type="AlphaFoldDB" id="A0A381Y7E3"/>
<keyword evidence="3" id="KW-0820">tRNA-binding</keyword>
<dbReference type="GO" id="GO:0004810">
    <property type="term" value="F:CCA tRNA nucleotidyltransferase activity"/>
    <property type="evidence" value="ECO:0007669"/>
    <property type="project" value="InterPro"/>
</dbReference>
<dbReference type="GO" id="GO:0005829">
    <property type="term" value="C:cytosol"/>
    <property type="evidence" value="ECO:0007669"/>
    <property type="project" value="TreeGrafter"/>
</dbReference>
<keyword evidence="7" id="KW-0694">RNA-binding</keyword>
<evidence type="ECO:0000256" key="6">
    <source>
        <dbReference type="ARBA" id="ARBA00022840"/>
    </source>
</evidence>
<evidence type="ECO:0000313" key="10">
    <source>
        <dbReference type="EMBL" id="SVA72317.1"/>
    </source>
</evidence>
<dbReference type="InterPro" id="IPR020536">
    <property type="entry name" value="ThiI_AANH"/>
</dbReference>
<dbReference type="EMBL" id="UINC01017443">
    <property type="protein sequence ID" value="SVA72317.1"/>
    <property type="molecule type" value="Genomic_DNA"/>
</dbReference>
<dbReference type="InterPro" id="IPR054173">
    <property type="entry name" value="ThiI_fer"/>
</dbReference>
<dbReference type="InterPro" id="IPR004114">
    <property type="entry name" value="THUMP_dom"/>
</dbReference>
<dbReference type="SUPFAM" id="SSF143437">
    <property type="entry name" value="THUMP domain-like"/>
    <property type="match status" value="1"/>
</dbReference>
<feature type="domain" description="THUMP" evidence="9">
    <location>
        <begin position="59"/>
        <end position="162"/>
    </location>
</feature>
<dbReference type="Pfam" id="PF02568">
    <property type="entry name" value="ThiI"/>
    <property type="match status" value="1"/>
</dbReference>
<evidence type="ECO:0000256" key="4">
    <source>
        <dbReference type="ARBA" id="ARBA00022679"/>
    </source>
</evidence>
<keyword evidence="8" id="KW-0784">Thiamine biosynthesis</keyword>
<sequence>MKSVIVHYQEIALKGGNRPWFIARLVRNLRALTADLGVTKVRSLMGRIKLELGPTAEWEPLAEQLRLVFGIANFAQAGHVLGGDLDKIADAVVADLGDRQPGSFRVSARRADKRYPLTSPQIEREVGGRIKEAKGWTVNLSAPDLTVYLEMLTDEVYYSFGKQRGAGGLPSGVSGRVACLLSGGIDSPVAAYRMMKRGCEVHFIHFHSYPILSKASQDKVREIARLFTRSQLRSRLTMVAFGEIQRQVVLTVPPPLRVIIYRRLMLRIADRLAHKTRARAIVTGEVVGQVASQTLENLAVINAVTRLPVLRPLVGLDKNEITDEARSLGTYPISIIPDQDCCQLFTPKHPATRATVVETEAAEATLPIDEIVESAITEAMVEHLSFPSKQP</sequence>
<keyword evidence="6" id="KW-0067">ATP-binding</keyword>
<gene>
    <name evidence="10" type="ORF">METZ01_LOCUS125171</name>
</gene>
<name>A0A381Y7E3_9ZZZZ</name>
<evidence type="ECO:0000256" key="3">
    <source>
        <dbReference type="ARBA" id="ARBA00022555"/>
    </source>
</evidence>
<accession>A0A381Y7E3</accession>
<evidence type="ECO:0000256" key="7">
    <source>
        <dbReference type="ARBA" id="ARBA00022884"/>
    </source>
</evidence>
<reference evidence="10" key="1">
    <citation type="submission" date="2018-05" db="EMBL/GenBank/DDBJ databases">
        <authorList>
            <person name="Lanie J.A."/>
            <person name="Ng W.-L."/>
            <person name="Kazmierczak K.M."/>
            <person name="Andrzejewski T.M."/>
            <person name="Davidsen T.M."/>
            <person name="Wayne K.J."/>
            <person name="Tettelin H."/>
            <person name="Glass J.I."/>
            <person name="Rusch D."/>
            <person name="Podicherti R."/>
            <person name="Tsui H.-C.T."/>
            <person name="Winkler M.E."/>
        </authorList>
    </citation>
    <scope>NUCLEOTIDE SEQUENCE</scope>
</reference>
<dbReference type="Gene3D" id="3.30.2130.30">
    <property type="match status" value="1"/>
</dbReference>
<organism evidence="10">
    <name type="scientific">marine metagenome</name>
    <dbReference type="NCBI Taxonomy" id="408172"/>
    <lineage>
        <taxon>unclassified sequences</taxon>
        <taxon>metagenomes</taxon>
        <taxon>ecological metagenomes</taxon>
    </lineage>
</organism>
<proteinExistence type="inferred from homology"/>
<keyword evidence="5" id="KW-0547">Nucleotide-binding</keyword>
<dbReference type="GO" id="GO:0016783">
    <property type="term" value="F:sulfurtransferase activity"/>
    <property type="evidence" value="ECO:0007669"/>
    <property type="project" value="InterPro"/>
</dbReference>
<dbReference type="InterPro" id="IPR049961">
    <property type="entry name" value="ThiI_N"/>
</dbReference>
<dbReference type="InterPro" id="IPR014729">
    <property type="entry name" value="Rossmann-like_a/b/a_fold"/>
</dbReference>
<evidence type="ECO:0000256" key="8">
    <source>
        <dbReference type="ARBA" id="ARBA00022977"/>
    </source>
</evidence>
<dbReference type="FunFam" id="3.40.50.620:FF:000053">
    <property type="entry name" value="Probable tRNA sulfurtransferase"/>
    <property type="match status" value="1"/>
</dbReference>
<dbReference type="InterPro" id="IPR003720">
    <property type="entry name" value="tRNA_STrfase"/>
</dbReference>
<comment type="subcellular location">
    <subcellularLocation>
        <location evidence="1">Cytoplasm</location>
    </subcellularLocation>
</comment>
<dbReference type="PANTHER" id="PTHR43209">
    <property type="entry name" value="TRNA SULFURTRANSFERASE"/>
    <property type="match status" value="1"/>
</dbReference>
<dbReference type="CDD" id="cd01712">
    <property type="entry name" value="PPase_ThiI"/>
    <property type="match status" value="1"/>
</dbReference>
<dbReference type="SUPFAM" id="SSF52402">
    <property type="entry name" value="Adenine nucleotide alpha hydrolases-like"/>
    <property type="match status" value="1"/>
</dbReference>
<keyword evidence="2" id="KW-0963">Cytoplasm</keyword>
<dbReference type="InterPro" id="IPR049962">
    <property type="entry name" value="THUMP_ThiI"/>
</dbReference>
<dbReference type="GO" id="GO:0002937">
    <property type="term" value="P:tRNA 4-thiouridine biosynthesis"/>
    <property type="evidence" value="ECO:0007669"/>
    <property type="project" value="TreeGrafter"/>
</dbReference>
<dbReference type="InterPro" id="IPR050102">
    <property type="entry name" value="tRNA_sulfurtransferase_ThiI"/>
</dbReference>
<dbReference type="CDD" id="cd11716">
    <property type="entry name" value="THUMP_ThiI"/>
    <property type="match status" value="1"/>
</dbReference>
<dbReference type="GO" id="GO:0009228">
    <property type="term" value="P:thiamine biosynthetic process"/>
    <property type="evidence" value="ECO:0007669"/>
    <property type="project" value="UniProtKB-KW"/>
</dbReference>
<dbReference type="Pfam" id="PF22025">
    <property type="entry name" value="ThiI_fer"/>
    <property type="match status" value="1"/>
</dbReference>
<evidence type="ECO:0000259" key="9">
    <source>
        <dbReference type="PROSITE" id="PS51165"/>
    </source>
</evidence>
<dbReference type="Pfam" id="PF02926">
    <property type="entry name" value="THUMP"/>
    <property type="match status" value="1"/>
</dbReference>
<protein>
    <recommendedName>
        <fullName evidence="9">THUMP domain-containing protein</fullName>
    </recommendedName>
</protein>
<dbReference type="NCBIfam" id="TIGR00342">
    <property type="entry name" value="tRNA uracil 4-sulfurtransferase ThiI"/>
    <property type="match status" value="1"/>
</dbReference>
<evidence type="ECO:0000256" key="5">
    <source>
        <dbReference type="ARBA" id="ARBA00022741"/>
    </source>
</evidence>
<keyword evidence="4" id="KW-0808">Transferase</keyword>
<dbReference type="SMART" id="SM00981">
    <property type="entry name" value="THUMP"/>
    <property type="match status" value="1"/>
</dbReference>
<dbReference type="Gene3D" id="3.40.50.620">
    <property type="entry name" value="HUPs"/>
    <property type="match status" value="1"/>
</dbReference>
<dbReference type="GO" id="GO:0052837">
    <property type="term" value="P:thiazole biosynthetic process"/>
    <property type="evidence" value="ECO:0007669"/>
    <property type="project" value="TreeGrafter"/>
</dbReference>
<dbReference type="PANTHER" id="PTHR43209:SF1">
    <property type="entry name" value="TRNA SULFURTRANSFERASE"/>
    <property type="match status" value="1"/>
</dbReference>